<dbReference type="OrthoDB" id="3365698at2759"/>
<dbReference type="InterPro" id="IPR032675">
    <property type="entry name" value="LRR_dom_sf"/>
</dbReference>
<sequence length="561" mass="63583">MLSAFQASGPSEKNYSCELPSAVVDPSVVMPNASWGDATDSVEWQTGIMSSVLGLPPELLIEIFTLYSKDPDVGPGLSITPLGGVSTPVISLSHICSSWREVVISTPHLWTWITVDLGYVSRGTQRALELVQLYIRRSSNARLTLGIQALRQGSGANSDREVYIEEFSEIGWEIFQLFLYEHSRWYEVSLKLRWTLFDQASEVLVGLLPAMDGKYNFPQLEVLKIGWESSYWPRRSTNWFIDQFKDNVPVLHTLSLPYFSPSFPFPFSQLTCVNLFDDDSWISAPAMLKSCSIIHKLELACGPERIWTTANIVITSTSLKSLTILMKDFVPAYETLSTLTLPSLVSLHLMTPDPGLSGFALARSTSSDWKRTFWFKNFIAFIERSGCQLETFIIDGNIFLEDHLLRLFALTTNVKHLSIRTLSWYEPILTNGLFRALTLHHSATDVELLSISSEVQNKRTNLLPNLTSLEMYFSDLDSILSYRLVSPENIFSMIESRTKLPFDSNEDALARLTSLDVFDFRADFDTEKGKEWAGKFRSDVEPRLREFESLGMFKMNVKLNI</sequence>
<protein>
    <submittedName>
        <fullName evidence="1">Uncharacterized protein</fullName>
    </submittedName>
</protein>
<dbReference type="Gene3D" id="3.80.10.10">
    <property type="entry name" value="Ribonuclease Inhibitor"/>
    <property type="match status" value="1"/>
</dbReference>
<evidence type="ECO:0000313" key="1">
    <source>
        <dbReference type="EMBL" id="THU92596.1"/>
    </source>
</evidence>
<name>A0A4S8LSV1_DENBC</name>
<evidence type="ECO:0000313" key="2">
    <source>
        <dbReference type="Proteomes" id="UP000297245"/>
    </source>
</evidence>
<gene>
    <name evidence="1" type="ORF">K435DRAFT_967635</name>
</gene>
<keyword evidence="2" id="KW-1185">Reference proteome</keyword>
<dbReference type="AlphaFoldDB" id="A0A4S8LSV1"/>
<organism evidence="1 2">
    <name type="scientific">Dendrothele bispora (strain CBS 962.96)</name>
    <dbReference type="NCBI Taxonomy" id="1314807"/>
    <lineage>
        <taxon>Eukaryota</taxon>
        <taxon>Fungi</taxon>
        <taxon>Dikarya</taxon>
        <taxon>Basidiomycota</taxon>
        <taxon>Agaricomycotina</taxon>
        <taxon>Agaricomycetes</taxon>
        <taxon>Agaricomycetidae</taxon>
        <taxon>Agaricales</taxon>
        <taxon>Agaricales incertae sedis</taxon>
        <taxon>Dendrothele</taxon>
    </lineage>
</organism>
<proteinExistence type="predicted"/>
<accession>A0A4S8LSV1</accession>
<dbReference type="EMBL" id="ML179274">
    <property type="protein sequence ID" value="THU92596.1"/>
    <property type="molecule type" value="Genomic_DNA"/>
</dbReference>
<reference evidence="1 2" key="1">
    <citation type="journal article" date="2019" name="Nat. Ecol. Evol.">
        <title>Megaphylogeny resolves global patterns of mushroom evolution.</title>
        <authorList>
            <person name="Varga T."/>
            <person name="Krizsan K."/>
            <person name="Foldi C."/>
            <person name="Dima B."/>
            <person name="Sanchez-Garcia M."/>
            <person name="Sanchez-Ramirez S."/>
            <person name="Szollosi G.J."/>
            <person name="Szarkandi J.G."/>
            <person name="Papp V."/>
            <person name="Albert L."/>
            <person name="Andreopoulos W."/>
            <person name="Angelini C."/>
            <person name="Antonin V."/>
            <person name="Barry K.W."/>
            <person name="Bougher N.L."/>
            <person name="Buchanan P."/>
            <person name="Buyck B."/>
            <person name="Bense V."/>
            <person name="Catcheside P."/>
            <person name="Chovatia M."/>
            <person name="Cooper J."/>
            <person name="Damon W."/>
            <person name="Desjardin D."/>
            <person name="Finy P."/>
            <person name="Geml J."/>
            <person name="Haridas S."/>
            <person name="Hughes K."/>
            <person name="Justo A."/>
            <person name="Karasinski D."/>
            <person name="Kautmanova I."/>
            <person name="Kiss B."/>
            <person name="Kocsube S."/>
            <person name="Kotiranta H."/>
            <person name="LaButti K.M."/>
            <person name="Lechner B.E."/>
            <person name="Liimatainen K."/>
            <person name="Lipzen A."/>
            <person name="Lukacs Z."/>
            <person name="Mihaltcheva S."/>
            <person name="Morgado L.N."/>
            <person name="Niskanen T."/>
            <person name="Noordeloos M.E."/>
            <person name="Ohm R.A."/>
            <person name="Ortiz-Santana B."/>
            <person name="Ovrebo C."/>
            <person name="Racz N."/>
            <person name="Riley R."/>
            <person name="Savchenko A."/>
            <person name="Shiryaev A."/>
            <person name="Soop K."/>
            <person name="Spirin V."/>
            <person name="Szebenyi C."/>
            <person name="Tomsovsky M."/>
            <person name="Tulloss R.E."/>
            <person name="Uehling J."/>
            <person name="Grigoriev I.V."/>
            <person name="Vagvolgyi C."/>
            <person name="Papp T."/>
            <person name="Martin F.M."/>
            <person name="Miettinen O."/>
            <person name="Hibbett D.S."/>
            <person name="Nagy L.G."/>
        </authorList>
    </citation>
    <scope>NUCLEOTIDE SEQUENCE [LARGE SCALE GENOMIC DNA]</scope>
    <source>
        <strain evidence="1 2">CBS 962.96</strain>
    </source>
</reference>
<dbReference type="Proteomes" id="UP000297245">
    <property type="component" value="Unassembled WGS sequence"/>
</dbReference>